<reference evidence="13 14" key="1">
    <citation type="submission" date="2020-07" db="EMBL/GenBank/DDBJ databases">
        <authorList>
            <person name="Partida-Martinez L."/>
            <person name="Huntemann M."/>
            <person name="Clum A."/>
            <person name="Wang J."/>
            <person name="Palaniappan K."/>
            <person name="Ritter S."/>
            <person name="Chen I.-M."/>
            <person name="Stamatis D."/>
            <person name="Reddy T."/>
            <person name="O'Malley R."/>
            <person name="Daum C."/>
            <person name="Shapiro N."/>
            <person name="Ivanova N."/>
            <person name="Kyrpides N."/>
            <person name="Woyke T."/>
        </authorList>
    </citation>
    <scope>NUCLEOTIDE SEQUENCE [LARGE SCALE GENOMIC DNA]</scope>
    <source>
        <strain evidence="13 14">AS2.3</strain>
    </source>
</reference>
<dbReference type="GO" id="GO:0016020">
    <property type="term" value="C:membrane"/>
    <property type="evidence" value="ECO:0007669"/>
    <property type="project" value="InterPro"/>
</dbReference>
<keyword evidence="13" id="KW-0645">Protease</keyword>
<evidence type="ECO:0000256" key="11">
    <source>
        <dbReference type="SAM" id="MobiDB-lite"/>
    </source>
</evidence>
<feature type="active site" description="Proton donor 2" evidence="6">
    <location>
        <position position="548"/>
    </location>
</feature>
<feature type="binding site" evidence="8">
    <location>
        <position position="419"/>
    </location>
    <ligand>
        <name>Zn(2+)</name>
        <dbReference type="ChEBI" id="CHEBI:29105"/>
        <label>1</label>
        <note>catalytic</note>
    </ligand>
</feature>
<gene>
    <name evidence="13" type="ORF">HD841_002896</name>
</gene>
<keyword evidence="8" id="KW-0479">Metal-binding</keyword>
<feature type="disulfide bond" evidence="9">
    <location>
        <begin position="388"/>
        <end position="406"/>
    </location>
</feature>
<evidence type="ECO:0000256" key="1">
    <source>
        <dbReference type="ARBA" id="ARBA00022729"/>
    </source>
</evidence>
<feature type="binding site" evidence="8">
    <location>
        <position position="447"/>
    </location>
    <ligand>
        <name>Zn(2+)</name>
        <dbReference type="ChEBI" id="CHEBI:29105"/>
        <label>1</label>
        <note>catalytic</note>
    </ligand>
</feature>
<evidence type="ECO:0000256" key="4">
    <source>
        <dbReference type="PIRSR" id="PIRSR601548-1"/>
    </source>
</evidence>
<feature type="active site" description="Proton donor 1" evidence="4">
    <location>
        <position position="548"/>
    </location>
</feature>
<keyword evidence="3 5" id="KW-0325">Glycoprotein</keyword>
<feature type="binding site" evidence="8">
    <location>
        <position position="423"/>
    </location>
    <ligand>
        <name>Zn(2+)</name>
        <dbReference type="ChEBI" id="CHEBI:29105"/>
        <label>1</label>
        <note>catalytic</note>
    </ligand>
</feature>
<dbReference type="PROSITE" id="PS52011">
    <property type="entry name" value="PEPTIDASE_M2"/>
    <property type="match status" value="1"/>
</dbReference>
<feature type="binding site" evidence="7">
    <location>
        <position position="260"/>
    </location>
    <ligand>
        <name>chloride</name>
        <dbReference type="ChEBI" id="CHEBI:17996"/>
        <label>1</label>
    </ligand>
</feature>
<dbReference type="RefSeq" id="WP_179509532.1">
    <property type="nucleotide sequence ID" value="NZ_JACCBY010000004.1"/>
</dbReference>
<keyword evidence="14" id="KW-1185">Reference proteome</keyword>
<evidence type="ECO:0000313" key="14">
    <source>
        <dbReference type="Proteomes" id="UP000517753"/>
    </source>
</evidence>
<keyword evidence="1" id="KW-0732">Signal</keyword>
<feature type="binding site" evidence="10">
    <location>
        <position position="447"/>
    </location>
    <ligand>
        <name>Zn(2+)</name>
        <dbReference type="ChEBI" id="CHEBI:29105"/>
        <label>2</label>
        <note>catalytic</note>
    </ligand>
</feature>
<evidence type="ECO:0000256" key="3">
    <source>
        <dbReference type="ARBA" id="ARBA00023180"/>
    </source>
</evidence>
<dbReference type="AlphaFoldDB" id="A0A7Y9FPJ9"/>
<keyword evidence="12" id="KW-1133">Transmembrane helix</keyword>
<evidence type="ECO:0000256" key="9">
    <source>
        <dbReference type="PIRSR" id="PIRSR601548-4"/>
    </source>
</evidence>
<keyword evidence="12" id="KW-0472">Membrane</keyword>
<feature type="transmembrane region" description="Helical" evidence="12">
    <location>
        <begin position="21"/>
        <end position="39"/>
    </location>
</feature>
<dbReference type="EMBL" id="JACCBY010000004">
    <property type="protein sequence ID" value="NYD91089.1"/>
    <property type="molecule type" value="Genomic_DNA"/>
</dbReference>
<dbReference type="GO" id="GO:0006508">
    <property type="term" value="P:proteolysis"/>
    <property type="evidence" value="ECO:0007669"/>
    <property type="project" value="InterPro"/>
</dbReference>
<evidence type="ECO:0000256" key="2">
    <source>
        <dbReference type="ARBA" id="ARBA00023157"/>
    </source>
</evidence>
<evidence type="ECO:0000313" key="13">
    <source>
        <dbReference type="EMBL" id="NYD91089.1"/>
    </source>
</evidence>
<feature type="disulfide bond" evidence="9">
    <location>
        <begin position="573"/>
        <end position="585"/>
    </location>
</feature>
<dbReference type="Pfam" id="PF01401">
    <property type="entry name" value="Peptidase_M2"/>
    <property type="match status" value="1"/>
</dbReference>
<feature type="region of interest" description="Disordered" evidence="11">
    <location>
        <begin position="45"/>
        <end position="69"/>
    </location>
</feature>
<comment type="caution">
    <text evidence="13">The sequence shown here is derived from an EMBL/GenBank/DDBJ whole genome shotgun (WGS) entry which is preliminary data.</text>
</comment>
<keyword evidence="13" id="KW-0378">Hydrolase</keyword>
<feature type="active site" description="Proton acceptor 1" evidence="4">
    <location>
        <position position="420"/>
    </location>
</feature>
<name>A0A7Y9FPJ9_9SPHN</name>
<dbReference type="InterPro" id="IPR001548">
    <property type="entry name" value="Peptidase_M2"/>
</dbReference>
<proteinExistence type="predicted"/>
<keyword evidence="2 9" id="KW-1015">Disulfide bond</keyword>
<keyword evidence="12" id="KW-0812">Transmembrane</keyword>
<keyword evidence="13" id="KW-0121">Carboxypeptidase</keyword>
<dbReference type="SUPFAM" id="SSF55486">
    <property type="entry name" value="Metalloproteases ('zincins'), catalytic domain"/>
    <property type="match status" value="1"/>
</dbReference>
<dbReference type="PANTHER" id="PTHR10514:SF27">
    <property type="entry name" value="ANGIOTENSIN-CONVERTING ENZYME"/>
    <property type="match status" value="1"/>
</dbReference>
<accession>A0A7Y9FPJ9</accession>
<dbReference type="GO" id="GO:0008237">
    <property type="term" value="F:metallopeptidase activity"/>
    <property type="evidence" value="ECO:0007669"/>
    <property type="project" value="InterPro"/>
</dbReference>
<feature type="active site" description="Proton acceptor 2" evidence="6">
    <location>
        <position position="420"/>
    </location>
</feature>
<dbReference type="CDD" id="cd06461">
    <property type="entry name" value="M2_ACE"/>
    <property type="match status" value="1"/>
</dbReference>
<dbReference type="Proteomes" id="UP000517753">
    <property type="component" value="Unassembled WGS sequence"/>
</dbReference>
<dbReference type="PANTHER" id="PTHR10514">
    <property type="entry name" value="ANGIOTENSIN-CONVERTING ENZYME"/>
    <property type="match status" value="1"/>
</dbReference>
<dbReference type="Gene3D" id="1.10.1370.30">
    <property type="match status" value="2"/>
</dbReference>
<protein>
    <submittedName>
        <fullName evidence="13">Peptidyl-dipeptidase A</fullName>
        <ecNumber evidence="13">3.4.15.1</ecNumber>
    </submittedName>
</protein>
<keyword evidence="8" id="KW-0862">Zinc</keyword>
<organism evidence="13 14">
    <name type="scientific">Sphingomonas melonis</name>
    <dbReference type="NCBI Taxonomy" id="152682"/>
    <lineage>
        <taxon>Bacteria</taxon>
        <taxon>Pseudomonadati</taxon>
        <taxon>Pseudomonadota</taxon>
        <taxon>Alphaproteobacteria</taxon>
        <taxon>Sphingomonadales</taxon>
        <taxon>Sphingomonadaceae</taxon>
        <taxon>Sphingomonas</taxon>
    </lineage>
</organism>
<evidence type="ECO:0000256" key="12">
    <source>
        <dbReference type="SAM" id="Phobius"/>
    </source>
</evidence>
<dbReference type="GO" id="GO:0008241">
    <property type="term" value="F:peptidyl-dipeptidase activity"/>
    <property type="evidence" value="ECO:0007669"/>
    <property type="project" value="UniProtKB-EC"/>
</dbReference>
<evidence type="ECO:0000256" key="8">
    <source>
        <dbReference type="PIRSR" id="PIRSR601548-3"/>
    </source>
</evidence>
<reference evidence="13 14" key="2">
    <citation type="submission" date="2020-08" db="EMBL/GenBank/DDBJ databases">
        <title>The Agave Microbiome: Exploring the role of microbial communities in plant adaptations to desert environments.</title>
        <authorList>
            <person name="Partida-Martinez L.P."/>
        </authorList>
    </citation>
    <scope>NUCLEOTIDE SEQUENCE [LARGE SCALE GENOMIC DNA]</scope>
    <source>
        <strain evidence="13 14">AS2.3</strain>
    </source>
</reference>
<evidence type="ECO:0000256" key="10">
    <source>
        <dbReference type="PIRSR" id="PIRSR601548-8"/>
    </source>
</evidence>
<evidence type="ECO:0000256" key="5">
    <source>
        <dbReference type="PIRSR" id="PIRSR601548-10"/>
    </source>
</evidence>
<dbReference type="GO" id="GO:0004180">
    <property type="term" value="F:carboxypeptidase activity"/>
    <property type="evidence" value="ECO:0007669"/>
    <property type="project" value="UniProtKB-KW"/>
</dbReference>
<evidence type="ECO:0000256" key="6">
    <source>
        <dbReference type="PIRSR" id="PIRSR601548-11"/>
    </source>
</evidence>
<sequence>MNLASKTSIDPTGKTRLSRSVFGIAPMIVLGSILTGAGYDVATAQKVSRPASERSDGLPTLASPMPGGKPPVLAAAPAPVRVDIFLAKAEAALETATAEANRADWVNTTYITPDTDKISSEARMRLNALSLDLARQATAYDPTHVDPVSRRKLALLRIATIVPPPTDHQEAAQLAADQTQLSSQFATGSFLFNGKPTSLAEAEVLLAKTRDPAEARKLWEGWRSTATRMKPAYVDMVRLSAKGARSLGFADMGELWRSGYDRPPAQVAQDVDSAWAALRPLYQALHCFTRKRLSLRYGTTVQPRTGPIRADLLGNMWGQSWINILDVLQPDAAARPDIDHYLQAAGYDPLRMVRTAEAFYTSLGFDPLPQSFWTTSQFVKPADRSVDCNPSAWTINTSRDVRLKMCLLVNRSQFRIVYHELGHDFYYLSYADQPFLFRRGADEGFHEGIGDFIALSATTPTNYRKIGVLPPDASGGDDIDQLLQGALDKVPLLAFATALDKWRWNVFAGTIKPDDYNRSWWELVGEYQGMAPPTPRPDNGFDAGAKYHVPENVPYISYLKARLYQYQFQEAACRIARWKGPLHRCSIFGSKAVGTRLKAMLALGGSRSNAEALKLFTGQSDADPRAMIAYYRPLEHWLDQQNAGERCGW</sequence>
<dbReference type="PRINTS" id="PR00791">
    <property type="entry name" value="PEPDIPTASEA"/>
</dbReference>
<feature type="binding site" evidence="10">
    <location>
        <position position="423"/>
    </location>
    <ligand>
        <name>Zn(2+)</name>
        <dbReference type="ChEBI" id="CHEBI:29105"/>
        <label>2</label>
        <note>catalytic</note>
    </ligand>
</feature>
<evidence type="ECO:0000256" key="7">
    <source>
        <dbReference type="PIRSR" id="PIRSR601548-2"/>
    </source>
</evidence>
<dbReference type="EC" id="3.4.15.1" evidence="13"/>
<feature type="binding site" evidence="10">
    <location>
        <position position="419"/>
    </location>
    <ligand>
        <name>Zn(2+)</name>
        <dbReference type="ChEBI" id="CHEBI:29105"/>
        <label>2</label>
        <note>catalytic</note>
    </ligand>
</feature>
<feature type="glycosylation site" description="N-linked (GlcNAc...) asparagine; partial" evidence="5">
    <location>
        <position position="193"/>
    </location>
</feature>